<dbReference type="GO" id="GO:0016829">
    <property type="term" value="F:lyase activity"/>
    <property type="evidence" value="ECO:0007669"/>
    <property type="project" value="UniProtKB-KW"/>
</dbReference>
<dbReference type="AlphaFoldDB" id="A0A840CKR8"/>
<dbReference type="EMBL" id="JACIEP010000008">
    <property type="protein sequence ID" value="MBB4036580.1"/>
    <property type="molecule type" value="Genomic_DNA"/>
</dbReference>
<gene>
    <name evidence="1" type="ORF">GGR21_002486</name>
</gene>
<protein>
    <submittedName>
        <fullName evidence="1">DNA repair photolyase</fullName>
    </submittedName>
</protein>
<proteinExistence type="predicted"/>
<dbReference type="Proteomes" id="UP000555103">
    <property type="component" value="Unassembled WGS sequence"/>
</dbReference>
<dbReference type="RefSeq" id="WP_183307480.1">
    <property type="nucleotide sequence ID" value="NZ_JACIEP010000008.1"/>
</dbReference>
<sequence>MSLNESKGNMYDFVTHTFNTVKGECPHNCGYCYMKRWGKLNPPRLDESEFKTDLGADNFIFVGSSNDLFANEHPEEWIIRTLDYCDSFPDNRYLFQSKNPGRIIKYIEHPVFKRSVVCTTIESNRPHPVMRDSPLPYYRVEAMAYLSKYAKTYVTIEPVMKFDMSPMLRLIKMCNPEQVNVGADSGHNNLPEPTAAEVVDLIGELQKFTKINKKSNLNRLLK</sequence>
<keyword evidence="2" id="KW-1185">Reference proteome</keyword>
<evidence type="ECO:0000313" key="1">
    <source>
        <dbReference type="EMBL" id="MBB4036580.1"/>
    </source>
</evidence>
<comment type="caution">
    <text evidence="1">The sequence shown here is derived from an EMBL/GenBank/DDBJ whole genome shotgun (WGS) entry which is preliminary data.</text>
</comment>
<reference evidence="1 2" key="1">
    <citation type="submission" date="2020-08" db="EMBL/GenBank/DDBJ databases">
        <title>Genomic Encyclopedia of Type Strains, Phase IV (KMG-IV): sequencing the most valuable type-strain genomes for metagenomic binning, comparative biology and taxonomic classification.</title>
        <authorList>
            <person name="Goeker M."/>
        </authorList>
    </citation>
    <scope>NUCLEOTIDE SEQUENCE [LARGE SCALE GENOMIC DNA]</scope>
    <source>
        <strain evidence="1 2">DSM 104969</strain>
    </source>
</reference>
<name>A0A840CKR8_9BACT</name>
<accession>A0A840CKR8</accession>
<keyword evidence="1" id="KW-0456">Lyase</keyword>
<evidence type="ECO:0000313" key="2">
    <source>
        <dbReference type="Proteomes" id="UP000555103"/>
    </source>
</evidence>
<organism evidence="1 2">
    <name type="scientific">Dysgonomonas hofstadii</name>
    <dbReference type="NCBI Taxonomy" id="637886"/>
    <lineage>
        <taxon>Bacteria</taxon>
        <taxon>Pseudomonadati</taxon>
        <taxon>Bacteroidota</taxon>
        <taxon>Bacteroidia</taxon>
        <taxon>Bacteroidales</taxon>
        <taxon>Dysgonomonadaceae</taxon>
        <taxon>Dysgonomonas</taxon>
    </lineage>
</organism>